<accession>A0A7J8I9L9</accession>
<keyword evidence="3" id="KW-1185">Reference proteome</keyword>
<organism evidence="2 3">
    <name type="scientific">Molossus molossus</name>
    <name type="common">Pallas' mastiff bat</name>
    <name type="synonym">Vespertilio molossus</name>
    <dbReference type="NCBI Taxonomy" id="27622"/>
    <lineage>
        <taxon>Eukaryota</taxon>
        <taxon>Metazoa</taxon>
        <taxon>Chordata</taxon>
        <taxon>Craniata</taxon>
        <taxon>Vertebrata</taxon>
        <taxon>Euteleostomi</taxon>
        <taxon>Mammalia</taxon>
        <taxon>Eutheria</taxon>
        <taxon>Laurasiatheria</taxon>
        <taxon>Chiroptera</taxon>
        <taxon>Yangochiroptera</taxon>
        <taxon>Molossidae</taxon>
        <taxon>Molossus</taxon>
    </lineage>
</organism>
<protein>
    <submittedName>
        <fullName evidence="2">Uncharacterized protein</fullName>
    </submittedName>
</protein>
<comment type="caution">
    <text evidence="2">The sequence shown here is derived from an EMBL/GenBank/DDBJ whole genome shotgun (WGS) entry which is preliminary data.</text>
</comment>
<evidence type="ECO:0000256" key="1">
    <source>
        <dbReference type="SAM" id="MobiDB-lite"/>
    </source>
</evidence>
<proteinExistence type="predicted"/>
<feature type="region of interest" description="Disordered" evidence="1">
    <location>
        <begin position="105"/>
        <end position="126"/>
    </location>
</feature>
<name>A0A7J8I9L9_MOLMO</name>
<sequence>MVCRQSCWTTFCLRTFLPSLLTEWPVPAPPRPSPSGLVPWCHLLWMPVDIVLLLVQGPHSGSFLFYGLPATVTLVGDRERRWTFLAMPPDAGSFKATPKRVLRPCSSARRPRGQHRPDTRLPPGAGRITVLAPRASAPTEVTLGPLLPHAASSSFQTPLLLVKATPFR</sequence>
<reference evidence="2 3" key="1">
    <citation type="journal article" date="2020" name="Nature">
        <title>Six reference-quality genomes reveal evolution of bat adaptations.</title>
        <authorList>
            <person name="Jebb D."/>
            <person name="Huang Z."/>
            <person name="Pippel M."/>
            <person name="Hughes G.M."/>
            <person name="Lavrichenko K."/>
            <person name="Devanna P."/>
            <person name="Winkler S."/>
            <person name="Jermiin L.S."/>
            <person name="Skirmuntt E.C."/>
            <person name="Katzourakis A."/>
            <person name="Burkitt-Gray L."/>
            <person name="Ray D.A."/>
            <person name="Sullivan K.A.M."/>
            <person name="Roscito J.G."/>
            <person name="Kirilenko B.M."/>
            <person name="Davalos L.M."/>
            <person name="Corthals A.P."/>
            <person name="Power M.L."/>
            <person name="Jones G."/>
            <person name="Ransome R.D."/>
            <person name="Dechmann D.K.N."/>
            <person name="Locatelli A.G."/>
            <person name="Puechmaille S.J."/>
            <person name="Fedrigo O."/>
            <person name="Jarvis E.D."/>
            <person name="Hiller M."/>
            <person name="Vernes S.C."/>
            <person name="Myers E.W."/>
            <person name="Teeling E.C."/>
        </authorList>
    </citation>
    <scope>NUCLEOTIDE SEQUENCE [LARGE SCALE GENOMIC DNA]</scope>
    <source>
        <strain evidence="2">MMolMol1</strain>
        <tissue evidence="2">Muscle</tissue>
    </source>
</reference>
<evidence type="ECO:0000313" key="2">
    <source>
        <dbReference type="EMBL" id="KAF6480940.1"/>
    </source>
</evidence>
<dbReference type="Proteomes" id="UP000550707">
    <property type="component" value="Unassembled WGS sequence"/>
</dbReference>
<evidence type="ECO:0000313" key="3">
    <source>
        <dbReference type="Proteomes" id="UP000550707"/>
    </source>
</evidence>
<dbReference type="InParanoid" id="A0A7J8I9L9"/>
<dbReference type="AlphaFoldDB" id="A0A7J8I9L9"/>
<dbReference type="EMBL" id="JACASF010000004">
    <property type="protein sequence ID" value="KAF6480940.1"/>
    <property type="molecule type" value="Genomic_DNA"/>
</dbReference>
<gene>
    <name evidence="2" type="ORF">HJG59_010724</name>
</gene>